<accession>A0AAJ5YVD8</accession>
<keyword evidence="7" id="KW-1185">Reference proteome</keyword>
<dbReference type="PANTHER" id="PTHR24347">
    <property type="entry name" value="SERINE/THREONINE-PROTEIN KINASE"/>
    <property type="match status" value="1"/>
</dbReference>
<dbReference type="AlphaFoldDB" id="A0AAJ5YVD8"/>
<evidence type="ECO:0000256" key="4">
    <source>
        <dbReference type="SAM" id="MobiDB-lite"/>
    </source>
</evidence>
<feature type="binding site" evidence="3">
    <location>
        <position position="73"/>
    </location>
    <ligand>
        <name>ATP</name>
        <dbReference type="ChEBI" id="CHEBI:30616"/>
    </ligand>
</feature>
<dbReference type="Proteomes" id="UP001219567">
    <property type="component" value="Chromosome 1"/>
</dbReference>
<dbReference type="PROSITE" id="PS00107">
    <property type="entry name" value="PROTEIN_KINASE_ATP"/>
    <property type="match status" value="1"/>
</dbReference>
<evidence type="ECO:0000259" key="5">
    <source>
        <dbReference type="SMART" id="SM00220"/>
    </source>
</evidence>
<keyword evidence="6" id="KW-0418">Kinase</keyword>
<dbReference type="Gene3D" id="1.10.510.10">
    <property type="entry name" value="Transferase(Phosphotransferase) domain 1"/>
    <property type="match status" value="1"/>
</dbReference>
<name>A0AAJ5YVD8_9BASI</name>
<keyword evidence="6" id="KW-0808">Transferase</keyword>
<dbReference type="InterPro" id="IPR017441">
    <property type="entry name" value="Protein_kinase_ATP_BS"/>
</dbReference>
<dbReference type="InterPro" id="IPR000719">
    <property type="entry name" value="Prot_kinase_dom"/>
</dbReference>
<evidence type="ECO:0000256" key="1">
    <source>
        <dbReference type="ARBA" id="ARBA00022741"/>
    </source>
</evidence>
<protein>
    <submittedName>
        <fullName evidence="6">Calcium/calmodulin-dependent protein kinase</fullName>
        <ecNumber evidence="6">2.7.11.17</ecNumber>
    </submittedName>
</protein>
<dbReference type="FunFam" id="1.10.510.10:FF:000571">
    <property type="entry name" value="Maternal embryonic leucine zipper kinase"/>
    <property type="match status" value="1"/>
</dbReference>
<dbReference type="SMART" id="SM00220">
    <property type="entry name" value="S_TKc"/>
    <property type="match status" value="1"/>
</dbReference>
<evidence type="ECO:0000313" key="7">
    <source>
        <dbReference type="Proteomes" id="UP001219567"/>
    </source>
</evidence>
<dbReference type="GO" id="GO:0005524">
    <property type="term" value="F:ATP binding"/>
    <property type="evidence" value="ECO:0007669"/>
    <property type="project" value="UniProtKB-UniRule"/>
</dbReference>
<evidence type="ECO:0000256" key="2">
    <source>
        <dbReference type="ARBA" id="ARBA00022840"/>
    </source>
</evidence>
<feature type="domain" description="Protein kinase" evidence="5">
    <location>
        <begin position="42"/>
        <end position="301"/>
    </location>
</feature>
<evidence type="ECO:0000256" key="3">
    <source>
        <dbReference type="PROSITE-ProRule" id="PRU10141"/>
    </source>
</evidence>
<dbReference type="InterPro" id="IPR011009">
    <property type="entry name" value="Kinase-like_dom_sf"/>
</dbReference>
<keyword evidence="1 3" id="KW-0547">Nucleotide-binding</keyword>
<dbReference type="GO" id="GO:0004683">
    <property type="term" value="F:calcium/calmodulin-dependent protein kinase activity"/>
    <property type="evidence" value="ECO:0007669"/>
    <property type="project" value="UniProtKB-EC"/>
</dbReference>
<dbReference type="EC" id="2.7.11.17" evidence="6"/>
<evidence type="ECO:0000313" key="6">
    <source>
        <dbReference type="EMBL" id="WFC98332.1"/>
    </source>
</evidence>
<keyword evidence="2 3" id="KW-0067">ATP-binding</keyword>
<dbReference type="SUPFAM" id="SSF56112">
    <property type="entry name" value="Protein kinase-like (PK-like)"/>
    <property type="match status" value="1"/>
</dbReference>
<dbReference type="CDD" id="cd05117">
    <property type="entry name" value="STKc_CAMK"/>
    <property type="match status" value="1"/>
</dbReference>
<dbReference type="EMBL" id="CP119943">
    <property type="protein sequence ID" value="WFC98332.1"/>
    <property type="molecule type" value="Genomic_DNA"/>
</dbReference>
<organism evidence="6 7">
    <name type="scientific">Malassezia yamatoensis</name>
    <dbReference type="NCBI Taxonomy" id="253288"/>
    <lineage>
        <taxon>Eukaryota</taxon>
        <taxon>Fungi</taxon>
        <taxon>Dikarya</taxon>
        <taxon>Basidiomycota</taxon>
        <taxon>Ustilaginomycotina</taxon>
        <taxon>Malasseziomycetes</taxon>
        <taxon>Malasseziales</taxon>
        <taxon>Malasseziaceae</taxon>
        <taxon>Malassezia</taxon>
    </lineage>
</organism>
<sequence>MGGGTPLNIGGHDDHESAASAAGILWYEETRLADLAAKKQDYTFHKTLGKGTFGVVRAATRNEPGGARQVAVKVVSKHLLKGHEEVVMREIEMVQGLDHPHIVKLLDWFESKDKFYLAFEEADGGELFDRLARGKFTEVDACRTIHVVLDAIAYMHRNNTVHRDIKPENILYRTPAEDANIVLVDFGIAAHLRDNTDNNLQGLCGSVGYAAPEVIARLGHGKPVDIWGLGVVTYAMLCGYAPFSSADPDLFRKQLEKGHIEFHEKYWKTVSPEAIDFVKKCLELDPEQRITAEEALEHPWFQMVLDQPGSMHDISAGLRDNYRSKWKTAIAAVRATQKFNQASEAVQRRDEPSSPLFSDDEDPMNGIAPNSTGASPPIDQSSVEQVPREPEPETVQEGGHIRRPSWGWNSLVSKFQSIYQSDHQ</sequence>
<feature type="region of interest" description="Disordered" evidence="4">
    <location>
        <begin position="340"/>
        <end position="403"/>
    </location>
</feature>
<reference evidence="6 7" key="1">
    <citation type="submission" date="2023-03" db="EMBL/GenBank/DDBJ databases">
        <title>Mating type loci evolution in Malassezia.</title>
        <authorList>
            <person name="Coelho M.A."/>
        </authorList>
    </citation>
    <scope>NUCLEOTIDE SEQUENCE [LARGE SCALE GENOMIC DNA]</scope>
    <source>
        <strain evidence="6 7">CBS 9725</strain>
    </source>
</reference>
<dbReference type="Pfam" id="PF00069">
    <property type="entry name" value="Pkinase"/>
    <property type="match status" value="1"/>
</dbReference>
<gene>
    <name evidence="6" type="ORF">MYAM1_001058</name>
</gene>
<feature type="compositionally biased region" description="Polar residues" evidence="4">
    <location>
        <begin position="368"/>
        <end position="384"/>
    </location>
</feature>
<proteinExistence type="predicted"/>